<keyword evidence="1" id="KW-1133">Transmembrane helix</keyword>
<proteinExistence type="predicted"/>
<dbReference type="EMBL" id="MHMM01000007">
    <property type="protein sequence ID" value="OGZ27315.1"/>
    <property type="molecule type" value="Genomic_DNA"/>
</dbReference>
<dbReference type="Proteomes" id="UP000177740">
    <property type="component" value="Unassembled WGS sequence"/>
</dbReference>
<evidence type="ECO:0008006" key="4">
    <source>
        <dbReference type="Google" id="ProtNLM"/>
    </source>
</evidence>
<keyword evidence="1" id="KW-0812">Transmembrane</keyword>
<evidence type="ECO:0000256" key="1">
    <source>
        <dbReference type="SAM" id="Phobius"/>
    </source>
</evidence>
<evidence type="ECO:0000313" key="3">
    <source>
        <dbReference type="Proteomes" id="UP000177740"/>
    </source>
</evidence>
<sequence>MNIHIEKEESYLFVKKVFSISFVAILFFGILSVAAVEISGVIREGETEKDTLESLPVTQNNTVMPVAKPFEPLNVKKVNVVITGYSSTVWQTDSTPFITASGKWVEDGIIANNMLPFGTLVRIPELYGEKVFVVEDRMNARKGNHHFDIWFPAYEQAKNFGVKRTYLEILED</sequence>
<gene>
    <name evidence="2" type="ORF">A2365_00030</name>
</gene>
<dbReference type="STRING" id="1801677.A2365_00030"/>
<feature type="transmembrane region" description="Helical" evidence="1">
    <location>
        <begin position="20"/>
        <end position="42"/>
    </location>
</feature>
<dbReference type="AlphaFoldDB" id="A0A1G2ENE8"/>
<comment type="caution">
    <text evidence="2">The sequence shown here is derived from an EMBL/GenBank/DDBJ whole genome shotgun (WGS) entry which is preliminary data.</text>
</comment>
<protein>
    <recommendedName>
        <fullName evidence="4">3D domain-containing protein</fullName>
    </recommendedName>
</protein>
<keyword evidence="1" id="KW-0472">Membrane</keyword>
<reference evidence="2 3" key="1">
    <citation type="journal article" date="2016" name="Nat. Commun.">
        <title>Thousands of microbial genomes shed light on interconnected biogeochemical processes in an aquifer system.</title>
        <authorList>
            <person name="Anantharaman K."/>
            <person name="Brown C.T."/>
            <person name="Hug L.A."/>
            <person name="Sharon I."/>
            <person name="Castelle C.J."/>
            <person name="Probst A.J."/>
            <person name="Thomas B.C."/>
            <person name="Singh A."/>
            <person name="Wilkins M.J."/>
            <person name="Karaoz U."/>
            <person name="Brodie E.L."/>
            <person name="Williams K.H."/>
            <person name="Hubbard S.S."/>
            <person name="Banfield J.F."/>
        </authorList>
    </citation>
    <scope>NUCLEOTIDE SEQUENCE [LARGE SCALE GENOMIC DNA]</scope>
</reference>
<name>A0A1G2ENE8_9BACT</name>
<accession>A0A1G2ENE8</accession>
<organism evidence="2 3">
    <name type="scientific">Candidatus Nealsonbacteria bacterium RIFOXYB1_FULL_40_15</name>
    <dbReference type="NCBI Taxonomy" id="1801677"/>
    <lineage>
        <taxon>Bacteria</taxon>
        <taxon>Candidatus Nealsoniibacteriota</taxon>
    </lineage>
</organism>
<dbReference type="InterPro" id="IPR059180">
    <property type="entry name" value="3D_YorM"/>
</dbReference>
<dbReference type="CDD" id="cd14667">
    <property type="entry name" value="3D_containing_proteins"/>
    <property type="match status" value="1"/>
</dbReference>
<evidence type="ECO:0000313" key="2">
    <source>
        <dbReference type="EMBL" id="OGZ27315.1"/>
    </source>
</evidence>